<dbReference type="EMBL" id="GBRH01176441">
    <property type="protein sequence ID" value="JAE21455.1"/>
    <property type="molecule type" value="Transcribed_RNA"/>
</dbReference>
<reference evidence="1" key="1">
    <citation type="submission" date="2014-09" db="EMBL/GenBank/DDBJ databases">
        <authorList>
            <person name="Magalhaes I.L.F."/>
            <person name="Oliveira U."/>
            <person name="Santos F.R."/>
            <person name="Vidigal T.H.D.A."/>
            <person name="Brescovit A.D."/>
            <person name="Santos A.J."/>
        </authorList>
    </citation>
    <scope>NUCLEOTIDE SEQUENCE</scope>
    <source>
        <tissue evidence="1">Shoot tissue taken approximately 20 cm above the soil surface</tissue>
    </source>
</reference>
<protein>
    <submittedName>
        <fullName evidence="1">Uncharacterized protein</fullName>
    </submittedName>
</protein>
<proteinExistence type="predicted"/>
<evidence type="ECO:0000313" key="1">
    <source>
        <dbReference type="EMBL" id="JAE21455.1"/>
    </source>
</evidence>
<reference evidence="1" key="2">
    <citation type="journal article" date="2015" name="Data Brief">
        <title>Shoot transcriptome of the giant reed, Arundo donax.</title>
        <authorList>
            <person name="Barrero R.A."/>
            <person name="Guerrero F.D."/>
            <person name="Moolhuijzen P."/>
            <person name="Goolsby J.A."/>
            <person name="Tidwell J."/>
            <person name="Bellgard S.E."/>
            <person name="Bellgard M.I."/>
        </authorList>
    </citation>
    <scope>NUCLEOTIDE SEQUENCE</scope>
    <source>
        <tissue evidence="1">Shoot tissue taken approximately 20 cm above the soil surface</tissue>
    </source>
</reference>
<sequence>MQGQRCLPGALVASKEWVREAPLTRFGALLAPATLMEGGGGGWQAATKP</sequence>
<name>A0A0A9G8Q3_ARUDO</name>
<dbReference type="AlphaFoldDB" id="A0A0A9G8Q3"/>
<organism evidence="1">
    <name type="scientific">Arundo donax</name>
    <name type="common">Giant reed</name>
    <name type="synonym">Donax arundinaceus</name>
    <dbReference type="NCBI Taxonomy" id="35708"/>
    <lineage>
        <taxon>Eukaryota</taxon>
        <taxon>Viridiplantae</taxon>
        <taxon>Streptophyta</taxon>
        <taxon>Embryophyta</taxon>
        <taxon>Tracheophyta</taxon>
        <taxon>Spermatophyta</taxon>
        <taxon>Magnoliopsida</taxon>
        <taxon>Liliopsida</taxon>
        <taxon>Poales</taxon>
        <taxon>Poaceae</taxon>
        <taxon>PACMAD clade</taxon>
        <taxon>Arundinoideae</taxon>
        <taxon>Arundineae</taxon>
        <taxon>Arundo</taxon>
    </lineage>
</organism>
<accession>A0A0A9G8Q3</accession>